<feature type="region of interest" description="Disordered" evidence="1">
    <location>
        <begin position="1"/>
        <end position="52"/>
    </location>
</feature>
<sequence length="141" mass="14872">ISGSSPPPWSPELAPLRSGHIGEYSTLPSPPSSPVSAASVGTSSSRGGGRPVVMRMRRVEGKYMVVGNSKDGSAVVCGSRGVRLRAKAIMEFLSERGCTSEVRIRAAIGDSPDTSKALRMLLKLDQVKRSGTGGRPDPFLY</sequence>
<name>A0A843UBI3_COLES</name>
<dbReference type="Pfam" id="PF25370">
    <property type="entry name" value="HTH_74"/>
    <property type="match status" value="1"/>
</dbReference>
<feature type="domain" description="HTH three-helical bundle" evidence="2">
    <location>
        <begin position="79"/>
        <end position="120"/>
    </location>
</feature>
<feature type="compositionally biased region" description="Pro residues" evidence="1">
    <location>
        <begin position="1"/>
        <end position="10"/>
    </location>
</feature>
<dbReference type="OrthoDB" id="515857at2759"/>
<evidence type="ECO:0000256" key="1">
    <source>
        <dbReference type="SAM" id="MobiDB-lite"/>
    </source>
</evidence>
<reference evidence="3" key="1">
    <citation type="submission" date="2017-07" db="EMBL/GenBank/DDBJ databases">
        <title>Taro Niue Genome Assembly and Annotation.</title>
        <authorList>
            <person name="Atibalentja N."/>
            <person name="Keating K."/>
            <person name="Fields C.J."/>
        </authorList>
    </citation>
    <scope>NUCLEOTIDE SEQUENCE</scope>
    <source>
        <strain evidence="3">Niue_2</strain>
        <tissue evidence="3">Leaf</tissue>
    </source>
</reference>
<organism evidence="3 4">
    <name type="scientific">Colocasia esculenta</name>
    <name type="common">Wild taro</name>
    <name type="synonym">Arum esculentum</name>
    <dbReference type="NCBI Taxonomy" id="4460"/>
    <lineage>
        <taxon>Eukaryota</taxon>
        <taxon>Viridiplantae</taxon>
        <taxon>Streptophyta</taxon>
        <taxon>Embryophyta</taxon>
        <taxon>Tracheophyta</taxon>
        <taxon>Spermatophyta</taxon>
        <taxon>Magnoliopsida</taxon>
        <taxon>Liliopsida</taxon>
        <taxon>Araceae</taxon>
        <taxon>Aroideae</taxon>
        <taxon>Colocasieae</taxon>
        <taxon>Colocasia</taxon>
    </lineage>
</organism>
<evidence type="ECO:0000313" key="4">
    <source>
        <dbReference type="Proteomes" id="UP000652761"/>
    </source>
</evidence>
<keyword evidence="4" id="KW-1185">Reference proteome</keyword>
<dbReference type="PANTHER" id="PTHR34799:SF2">
    <property type="entry name" value="OS07G0656300 PROTEIN"/>
    <property type="match status" value="1"/>
</dbReference>
<evidence type="ECO:0000259" key="2">
    <source>
        <dbReference type="Pfam" id="PF25370"/>
    </source>
</evidence>
<dbReference type="AlphaFoldDB" id="A0A843UBI3"/>
<feature type="non-terminal residue" evidence="3">
    <location>
        <position position="141"/>
    </location>
</feature>
<accession>A0A843UBI3</accession>
<proteinExistence type="predicted"/>
<gene>
    <name evidence="3" type="ORF">Taro_009927</name>
</gene>
<dbReference type="Proteomes" id="UP000652761">
    <property type="component" value="Unassembled WGS sequence"/>
</dbReference>
<protein>
    <recommendedName>
        <fullName evidence="2">HTH three-helical bundle domain-containing protein</fullName>
    </recommendedName>
</protein>
<dbReference type="EMBL" id="NMUH01000353">
    <property type="protein sequence ID" value="MQL77529.1"/>
    <property type="molecule type" value="Genomic_DNA"/>
</dbReference>
<comment type="caution">
    <text evidence="3">The sequence shown here is derived from an EMBL/GenBank/DDBJ whole genome shotgun (WGS) entry which is preliminary data.</text>
</comment>
<feature type="non-terminal residue" evidence="3">
    <location>
        <position position="1"/>
    </location>
</feature>
<dbReference type="InterPro" id="IPR057523">
    <property type="entry name" value="HTH_74"/>
</dbReference>
<feature type="compositionally biased region" description="Low complexity" evidence="1">
    <location>
        <begin position="34"/>
        <end position="45"/>
    </location>
</feature>
<evidence type="ECO:0000313" key="3">
    <source>
        <dbReference type="EMBL" id="MQL77529.1"/>
    </source>
</evidence>
<dbReference type="PANTHER" id="PTHR34799">
    <property type="entry name" value="OS07G0656300 PROTEIN"/>
    <property type="match status" value="1"/>
</dbReference>